<dbReference type="EMBL" id="BTPD01000006">
    <property type="protein sequence ID" value="GMQ29456.1"/>
    <property type="molecule type" value="Genomic_DNA"/>
</dbReference>
<keyword evidence="1" id="KW-0472">Membrane</keyword>
<comment type="caution">
    <text evidence="3">The sequence shown here is derived from an EMBL/GenBank/DDBJ whole genome shotgun (WGS) entry which is preliminary data.</text>
</comment>
<keyword evidence="4" id="KW-1185">Reference proteome</keyword>
<dbReference type="PANTHER" id="PTHR33371:SF4">
    <property type="entry name" value="INTERMEMBRANE PHOSPHOLIPID TRANSPORT SYSTEM BINDING PROTEIN MLAD"/>
    <property type="match status" value="1"/>
</dbReference>
<keyword evidence="1" id="KW-0812">Transmembrane</keyword>
<dbReference type="RefSeq" id="WP_338224178.1">
    <property type="nucleotide sequence ID" value="NZ_BTPD01000006.1"/>
</dbReference>
<evidence type="ECO:0000313" key="3">
    <source>
        <dbReference type="EMBL" id="GMQ29456.1"/>
    </source>
</evidence>
<feature type="domain" description="Mce/MlaD" evidence="2">
    <location>
        <begin position="40"/>
        <end position="114"/>
    </location>
</feature>
<evidence type="ECO:0000313" key="4">
    <source>
        <dbReference type="Proteomes" id="UP001338309"/>
    </source>
</evidence>
<proteinExistence type="predicted"/>
<evidence type="ECO:0000256" key="1">
    <source>
        <dbReference type="SAM" id="Phobius"/>
    </source>
</evidence>
<feature type="transmembrane region" description="Helical" evidence="1">
    <location>
        <begin position="9"/>
        <end position="30"/>
    </location>
</feature>
<dbReference type="InterPro" id="IPR003399">
    <property type="entry name" value="Mce/MlaD"/>
</dbReference>
<accession>A0ABQ6PND7</accession>
<reference evidence="3 4" key="1">
    <citation type="submission" date="2023-08" db="EMBL/GenBank/DDBJ databases">
        <title>Draft genome sequence of Algoriphagus confluentis.</title>
        <authorList>
            <person name="Takatani N."/>
            <person name="Hosokawa M."/>
            <person name="Sawabe T."/>
        </authorList>
    </citation>
    <scope>NUCLEOTIDE SEQUENCE [LARGE SCALE GENOMIC DNA]</scope>
    <source>
        <strain evidence="3 4">NBRC 111222</strain>
    </source>
</reference>
<evidence type="ECO:0000259" key="2">
    <source>
        <dbReference type="Pfam" id="PF02470"/>
    </source>
</evidence>
<dbReference type="Pfam" id="PF02470">
    <property type="entry name" value="MlaD"/>
    <property type="match status" value="1"/>
</dbReference>
<protein>
    <recommendedName>
        <fullName evidence="2">Mce/MlaD domain-containing protein</fullName>
    </recommendedName>
</protein>
<gene>
    <name evidence="3" type="ORF">Aconfl_20990</name>
</gene>
<name>A0ABQ6PND7_9BACT</name>
<organism evidence="3 4">
    <name type="scientific">Algoriphagus confluentis</name>
    <dbReference type="NCBI Taxonomy" id="1697556"/>
    <lineage>
        <taxon>Bacteria</taxon>
        <taxon>Pseudomonadati</taxon>
        <taxon>Bacteroidota</taxon>
        <taxon>Cytophagia</taxon>
        <taxon>Cytophagales</taxon>
        <taxon>Cyclobacteriaceae</taxon>
        <taxon>Algoriphagus</taxon>
    </lineage>
</organism>
<dbReference type="InterPro" id="IPR052336">
    <property type="entry name" value="MlaD_Phospholipid_Transporter"/>
</dbReference>
<keyword evidence="1" id="KW-1133">Transmembrane helix</keyword>
<dbReference type="Proteomes" id="UP001338309">
    <property type="component" value="Unassembled WGS sequence"/>
</dbReference>
<dbReference type="PANTHER" id="PTHR33371">
    <property type="entry name" value="INTERMEMBRANE PHOSPHOLIPID TRANSPORT SYSTEM BINDING PROTEIN MLAD-RELATED"/>
    <property type="match status" value="1"/>
</dbReference>
<sequence length="328" mass="35607">MRGENKRSVIVGIFVFLGIAILVAGILTLGGQQKKFVKAIHLKAVFDDVGGLQTGNNIWFSGVKIGTVRKINFYGDSQVEVEMNVEQSVSEFIRKNSKATISSDGLIGNKIIVIYGGSTDFPAVEEGDRLEAVMPLDTDQMMETLQVNNENLVEITADLKLLTGKLAAGEGIVGAVLTDSSLAVRFKEIVANLDKASANSSRMLAELNTFAGKLNKEGNLFNDLATDTEIADELRATIASFKASAENTQELTKKLEEISAKLDDPNNALGTMLNDPEFAESLKSTLVNTDSATYNLNKGLEALEYTWPFRKGFKRKAKEEAKASANEE</sequence>